<dbReference type="RefSeq" id="WP_264943586.1">
    <property type="nucleotide sequence ID" value="NZ_JAPDRA010000003.1"/>
</dbReference>
<sequence length="52" mass="6169">MRLTPTNASHDQNGTRRPPQRPKPRRAAPRLREEEPDLLEIIFIPEPRRRDS</sequence>
<evidence type="ECO:0000313" key="2">
    <source>
        <dbReference type="EMBL" id="MFD0946212.1"/>
    </source>
</evidence>
<proteinExistence type="predicted"/>
<protein>
    <submittedName>
        <fullName evidence="2">Uncharacterized protein</fullName>
    </submittedName>
</protein>
<dbReference type="EMBL" id="JBHTJG010000003">
    <property type="protein sequence ID" value="MFD0946212.1"/>
    <property type="molecule type" value="Genomic_DNA"/>
</dbReference>
<comment type="caution">
    <text evidence="2">The sequence shown here is derived from an EMBL/GenBank/DDBJ whole genome shotgun (WGS) entry which is preliminary data.</text>
</comment>
<evidence type="ECO:0000256" key="1">
    <source>
        <dbReference type="SAM" id="MobiDB-lite"/>
    </source>
</evidence>
<feature type="compositionally biased region" description="Polar residues" evidence="1">
    <location>
        <begin position="1"/>
        <end position="12"/>
    </location>
</feature>
<dbReference type="Proteomes" id="UP001596977">
    <property type="component" value="Unassembled WGS sequence"/>
</dbReference>
<reference evidence="3" key="1">
    <citation type="journal article" date="2019" name="Int. J. Syst. Evol. Microbiol.">
        <title>The Global Catalogue of Microorganisms (GCM) 10K type strain sequencing project: providing services to taxonomists for standard genome sequencing and annotation.</title>
        <authorList>
            <consortium name="The Broad Institute Genomics Platform"/>
            <consortium name="The Broad Institute Genome Sequencing Center for Infectious Disease"/>
            <person name="Wu L."/>
            <person name="Ma J."/>
        </authorList>
    </citation>
    <scope>NUCLEOTIDE SEQUENCE [LARGE SCALE GENOMIC DNA]</scope>
    <source>
        <strain evidence="3">CCUG 62982</strain>
    </source>
</reference>
<name>A0ABW3H4Y2_9SPHN</name>
<accession>A0ABW3H4Y2</accession>
<feature type="compositionally biased region" description="Basic residues" evidence="1">
    <location>
        <begin position="18"/>
        <end position="29"/>
    </location>
</feature>
<keyword evidence="3" id="KW-1185">Reference proteome</keyword>
<organism evidence="2 3">
    <name type="scientific">Sphingomonas canadensis</name>
    <dbReference type="NCBI Taxonomy" id="1219257"/>
    <lineage>
        <taxon>Bacteria</taxon>
        <taxon>Pseudomonadati</taxon>
        <taxon>Pseudomonadota</taxon>
        <taxon>Alphaproteobacteria</taxon>
        <taxon>Sphingomonadales</taxon>
        <taxon>Sphingomonadaceae</taxon>
        <taxon>Sphingomonas</taxon>
    </lineage>
</organism>
<gene>
    <name evidence="2" type="ORF">ACFQ1E_07690</name>
</gene>
<evidence type="ECO:0000313" key="3">
    <source>
        <dbReference type="Proteomes" id="UP001596977"/>
    </source>
</evidence>
<feature type="region of interest" description="Disordered" evidence="1">
    <location>
        <begin position="1"/>
        <end position="36"/>
    </location>
</feature>